<dbReference type="EMBL" id="JBEQNB010000015">
    <property type="protein sequence ID" value="MES0837072.1"/>
    <property type="molecule type" value="Genomic_DNA"/>
</dbReference>
<comment type="caution">
    <text evidence="1">The sequence shown here is derived from an EMBL/GenBank/DDBJ whole genome shotgun (WGS) entry which is preliminary data.</text>
</comment>
<reference evidence="1 2" key="1">
    <citation type="submission" date="2024-06" db="EMBL/GenBank/DDBJ databases">
        <authorList>
            <person name="Bataeva Y.V."/>
            <person name="Grigorian L.N."/>
            <person name="Solomentsev V.I."/>
        </authorList>
    </citation>
    <scope>NUCLEOTIDE SEQUENCE [LARGE SCALE GENOMIC DNA]</scope>
    <source>
        <strain evidence="2">SCPM-O-B-12605 (RCAM04882)</strain>
    </source>
</reference>
<dbReference type="RefSeq" id="WP_267945699.1">
    <property type="nucleotide sequence ID" value="NZ_JBEQNB010000015.1"/>
</dbReference>
<gene>
    <name evidence="1" type="ORF">ABUK86_25065</name>
</gene>
<name>A0ABV2A144_9ACTN</name>
<dbReference type="InterPro" id="IPR045920">
    <property type="entry name" value="DUF6339"/>
</dbReference>
<organism evidence="1 2">
    <name type="scientific">Nocardiopsis tropica</name>
    <dbReference type="NCBI Taxonomy" id="109330"/>
    <lineage>
        <taxon>Bacteria</taxon>
        <taxon>Bacillati</taxon>
        <taxon>Actinomycetota</taxon>
        <taxon>Actinomycetes</taxon>
        <taxon>Streptosporangiales</taxon>
        <taxon>Nocardiopsidaceae</taxon>
        <taxon>Nocardiopsis</taxon>
    </lineage>
</organism>
<keyword evidence="2" id="KW-1185">Reference proteome</keyword>
<proteinExistence type="predicted"/>
<dbReference type="Pfam" id="PF19866">
    <property type="entry name" value="DUF6339"/>
    <property type="match status" value="1"/>
</dbReference>
<protein>
    <submittedName>
        <fullName evidence="1">DUF6339 family protein</fullName>
    </submittedName>
</protein>
<sequence length="274" mass="30253">MSNEAATRHLTEAVLQGRVPIPAKGLDRSVRIHPSMEPRSIDPIRELIDEARKRFDDAPTEADAWLAPRLHSVLRFTRAEAADSGLWNHLALRVAPDHVFWRHLGKATQKKPVPMVSRSRFIGPFHTQAFARLWWAAELFRDGYDYDPVVVACGNQDVLNTALRMSIVLHRPTAQALLRLVKDGTAGAGREANALAKAVNAVASTLSLETLAPDAEPDTDAYRFWVGGREDSLILFDSLPDGPDDGRAPLDSVNRLEGVFRRICTEVPAVTKSG</sequence>
<evidence type="ECO:0000313" key="2">
    <source>
        <dbReference type="Proteomes" id="UP001432401"/>
    </source>
</evidence>
<evidence type="ECO:0000313" key="1">
    <source>
        <dbReference type="EMBL" id="MES0837072.1"/>
    </source>
</evidence>
<accession>A0ABV2A144</accession>
<dbReference type="Proteomes" id="UP001432401">
    <property type="component" value="Unassembled WGS sequence"/>
</dbReference>